<dbReference type="SUPFAM" id="SSF52540">
    <property type="entry name" value="P-loop containing nucleoside triphosphate hydrolases"/>
    <property type="match status" value="1"/>
</dbReference>
<dbReference type="InterPro" id="IPR027417">
    <property type="entry name" value="P-loop_NTPase"/>
</dbReference>
<dbReference type="Proteomes" id="UP000053528">
    <property type="component" value="Unassembled WGS sequence"/>
</dbReference>
<keyword evidence="6 11" id="KW-0067">ATP-binding</keyword>
<evidence type="ECO:0000256" key="3">
    <source>
        <dbReference type="ARBA" id="ARBA00022475"/>
    </source>
</evidence>
<feature type="domain" description="ABC transporter" evidence="10">
    <location>
        <begin position="3"/>
        <end position="242"/>
    </location>
</feature>
<gene>
    <name evidence="11" type="ORF">HMPREF2128_06045</name>
</gene>
<evidence type="ECO:0000256" key="5">
    <source>
        <dbReference type="ARBA" id="ARBA00022741"/>
    </source>
</evidence>
<protein>
    <submittedName>
        <fullName evidence="11">Iron-enterobactin transporter ATP-binding protein</fullName>
    </submittedName>
</protein>
<dbReference type="RefSeq" id="WP_035756197.1">
    <property type="nucleotide sequence ID" value="NZ_JRNH01000017.1"/>
</dbReference>
<name>A0A095YDM0_9MICC</name>
<evidence type="ECO:0000256" key="4">
    <source>
        <dbReference type="ARBA" id="ARBA00022496"/>
    </source>
</evidence>
<dbReference type="InterPro" id="IPR051535">
    <property type="entry name" value="Siderophore_ABC-ATPase"/>
</dbReference>
<dbReference type="Gene3D" id="3.40.50.300">
    <property type="entry name" value="P-loop containing nucleotide triphosphate hydrolases"/>
    <property type="match status" value="1"/>
</dbReference>
<keyword evidence="7" id="KW-0408">Iron</keyword>
<keyword evidence="9" id="KW-0472">Membrane</keyword>
<evidence type="ECO:0000313" key="12">
    <source>
        <dbReference type="Proteomes" id="UP000053528"/>
    </source>
</evidence>
<keyword evidence="5" id="KW-0547">Nucleotide-binding</keyword>
<evidence type="ECO:0000313" key="11">
    <source>
        <dbReference type="EMBL" id="KGF20298.1"/>
    </source>
</evidence>
<dbReference type="GO" id="GO:0005886">
    <property type="term" value="C:plasma membrane"/>
    <property type="evidence" value="ECO:0007669"/>
    <property type="project" value="UniProtKB-SubCell"/>
</dbReference>
<dbReference type="InterPro" id="IPR003593">
    <property type="entry name" value="AAA+_ATPase"/>
</dbReference>
<evidence type="ECO:0000256" key="1">
    <source>
        <dbReference type="ARBA" id="ARBA00004202"/>
    </source>
</evidence>
<keyword evidence="4" id="KW-0410">Iron transport</keyword>
<dbReference type="FunFam" id="3.40.50.300:FF:000134">
    <property type="entry name" value="Iron-enterobactin ABC transporter ATP-binding protein"/>
    <property type="match status" value="1"/>
</dbReference>
<dbReference type="PANTHER" id="PTHR42771">
    <property type="entry name" value="IRON(3+)-HYDROXAMATE IMPORT ATP-BINDING PROTEIN FHUC"/>
    <property type="match status" value="1"/>
</dbReference>
<evidence type="ECO:0000256" key="6">
    <source>
        <dbReference type="ARBA" id="ARBA00022840"/>
    </source>
</evidence>
<evidence type="ECO:0000256" key="8">
    <source>
        <dbReference type="ARBA" id="ARBA00023065"/>
    </source>
</evidence>
<keyword evidence="2" id="KW-0813">Transport</keyword>
<dbReference type="GO" id="GO:0006826">
    <property type="term" value="P:iron ion transport"/>
    <property type="evidence" value="ECO:0007669"/>
    <property type="project" value="UniProtKB-KW"/>
</dbReference>
<reference evidence="11 12" key="1">
    <citation type="submission" date="2014-07" db="EMBL/GenBank/DDBJ databases">
        <authorList>
            <person name="McCorrison J."/>
            <person name="Sanka R."/>
            <person name="Torralba M."/>
            <person name="Gillis M."/>
            <person name="Haft D.H."/>
            <person name="Methe B."/>
            <person name="Sutton G."/>
            <person name="Nelson K.E."/>
        </authorList>
    </citation>
    <scope>NUCLEOTIDE SEQUENCE [LARGE SCALE GENOMIC DNA]</scope>
    <source>
        <strain evidence="11 12">DNF00011</strain>
    </source>
</reference>
<keyword evidence="8" id="KW-0406">Ion transport</keyword>
<dbReference type="Pfam" id="PF00005">
    <property type="entry name" value="ABC_tran"/>
    <property type="match status" value="1"/>
</dbReference>
<evidence type="ECO:0000256" key="7">
    <source>
        <dbReference type="ARBA" id="ARBA00023004"/>
    </source>
</evidence>
<evidence type="ECO:0000256" key="9">
    <source>
        <dbReference type="ARBA" id="ARBA00023136"/>
    </source>
</evidence>
<keyword evidence="3" id="KW-1003">Cell membrane</keyword>
<dbReference type="SMART" id="SM00382">
    <property type="entry name" value="AAA"/>
    <property type="match status" value="1"/>
</dbReference>
<dbReference type="InterPro" id="IPR003439">
    <property type="entry name" value="ABC_transporter-like_ATP-bd"/>
</dbReference>
<dbReference type="InterPro" id="IPR017871">
    <property type="entry name" value="ABC_transporter-like_CS"/>
</dbReference>
<dbReference type="PROSITE" id="PS50893">
    <property type="entry name" value="ABC_TRANSPORTER_2"/>
    <property type="match status" value="1"/>
</dbReference>
<sequence>MSMRVEHVTAGYSEDRSIVKDVSFEAQPGQVTTLLGPNGCGKSTLLKALSRLLVPSQGRVLVADKDVHSLGAREAARLIALLPQHPICPPGLTVGELVERGRHPYRRALWGGSESPSEDRKKVREALEKTAADHLAARDVAALSGGQRQRVWMAMVLAQDTPVVLLDEPTTYLDPAHAMEILGIVRELAREGKTVVTVLHDLSLAGAFSDTMIVMKGGKKIAQGAPREALTKDVLHEAYGLRAEVWEDPRGTAPIIVPRGVVDNPTQAS</sequence>
<comment type="subcellular location">
    <subcellularLocation>
        <location evidence="1">Cell membrane</location>
        <topology evidence="1">Peripheral membrane protein</topology>
    </subcellularLocation>
</comment>
<dbReference type="GO" id="GO:0005524">
    <property type="term" value="F:ATP binding"/>
    <property type="evidence" value="ECO:0007669"/>
    <property type="project" value="UniProtKB-KW"/>
</dbReference>
<accession>A0A095YDM0</accession>
<dbReference type="CDD" id="cd03214">
    <property type="entry name" value="ABC_Iron-Siderophores_B12_Hemin"/>
    <property type="match status" value="1"/>
</dbReference>
<dbReference type="AlphaFoldDB" id="A0A095YDM0"/>
<dbReference type="PANTHER" id="PTHR42771:SF2">
    <property type="entry name" value="IRON(3+)-HYDROXAMATE IMPORT ATP-BINDING PROTEIN FHUC"/>
    <property type="match status" value="1"/>
</dbReference>
<organism evidence="11 12">
    <name type="scientific">Pseudoglutamicibacter albus DNF00011</name>
    <dbReference type="NCBI Taxonomy" id="1401063"/>
    <lineage>
        <taxon>Bacteria</taxon>
        <taxon>Bacillati</taxon>
        <taxon>Actinomycetota</taxon>
        <taxon>Actinomycetes</taxon>
        <taxon>Micrococcales</taxon>
        <taxon>Micrococcaceae</taxon>
        <taxon>Pseudoglutamicibacter</taxon>
    </lineage>
</organism>
<dbReference type="EMBL" id="JRNH01000017">
    <property type="protein sequence ID" value="KGF20298.1"/>
    <property type="molecule type" value="Genomic_DNA"/>
</dbReference>
<dbReference type="PROSITE" id="PS00211">
    <property type="entry name" value="ABC_TRANSPORTER_1"/>
    <property type="match status" value="1"/>
</dbReference>
<evidence type="ECO:0000259" key="10">
    <source>
        <dbReference type="PROSITE" id="PS50893"/>
    </source>
</evidence>
<proteinExistence type="predicted"/>
<dbReference type="GO" id="GO:0016887">
    <property type="term" value="F:ATP hydrolysis activity"/>
    <property type="evidence" value="ECO:0007669"/>
    <property type="project" value="InterPro"/>
</dbReference>
<evidence type="ECO:0000256" key="2">
    <source>
        <dbReference type="ARBA" id="ARBA00022448"/>
    </source>
</evidence>
<comment type="caution">
    <text evidence="11">The sequence shown here is derived from an EMBL/GenBank/DDBJ whole genome shotgun (WGS) entry which is preliminary data.</text>
</comment>